<name>A0A397C061_APHAT</name>
<reference evidence="1 2" key="1">
    <citation type="submission" date="2018-08" db="EMBL/GenBank/DDBJ databases">
        <title>Aphanomyces genome sequencing and annotation.</title>
        <authorList>
            <person name="Minardi D."/>
            <person name="Oidtmann B."/>
            <person name="Van Der Giezen M."/>
            <person name="Studholme D.J."/>
        </authorList>
    </citation>
    <scope>NUCLEOTIDE SEQUENCE [LARGE SCALE GENOMIC DNA]</scope>
    <source>
        <strain evidence="1 2">Yx</strain>
    </source>
</reference>
<dbReference type="EMBL" id="QUTA01002746">
    <property type="protein sequence ID" value="RHY26019.1"/>
    <property type="molecule type" value="Genomic_DNA"/>
</dbReference>
<dbReference type="Proteomes" id="UP000266239">
    <property type="component" value="Unassembled WGS sequence"/>
</dbReference>
<evidence type="ECO:0000313" key="1">
    <source>
        <dbReference type="EMBL" id="RHY26019.1"/>
    </source>
</evidence>
<proteinExistence type="predicted"/>
<comment type="caution">
    <text evidence="1">The sequence shown here is derived from an EMBL/GenBank/DDBJ whole genome shotgun (WGS) entry which is preliminary data.</text>
</comment>
<feature type="non-terminal residue" evidence="1">
    <location>
        <position position="156"/>
    </location>
</feature>
<organism evidence="1 2">
    <name type="scientific">Aphanomyces astaci</name>
    <name type="common">Crayfish plague agent</name>
    <dbReference type="NCBI Taxonomy" id="112090"/>
    <lineage>
        <taxon>Eukaryota</taxon>
        <taxon>Sar</taxon>
        <taxon>Stramenopiles</taxon>
        <taxon>Oomycota</taxon>
        <taxon>Saprolegniomycetes</taxon>
        <taxon>Saprolegniales</taxon>
        <taxon>Verrucalvaceae</taxon>
        <taxon>Aphanomyces</taxon>
    </lineage>
</organism>
<dbReference type="AlphaFoldDB" id="A0A397C061"/>
<accession>A0A397C061</accession>
<evidence type="ECO:0000313" key="2">
    <source>
        <dbReference type="Proteomes" id="UP000266239"/>
    </source>
</evidence>
<gene>
    <name evidence="1" type="ORF">DYB25_012491</name>
</gene>
<sequence length="156" mass="17219">MVKPTIIAAFAALATAKIAPSVHRHLESNENVDVVIEFRGGNQRALEVARLERASFNDRGSSIAHVRSLLESNMETSQRTAVDVLSSQRKALTTRVESFYINGNMHVYGANRVVLDELAKLDNVACIRQPVTAQLSPVIFDDESVVFALILQKAWT</sequence>
<protein>
    <submittedName>
        <fullName evidence="1">Uncharacterized protein</fullName>
    </submittedName>
</protein>